<sequence length="420" mass="46431">MNSVNGKIPSMSPIPSLAHNTRIAPGTVINPKAAKDVLLFKPSTMRSVTVKNRVVVAPMCMYSSHDGAMNDFHLAHYFSFALRGAGLIIMEATAVEPQGRISPHDSGLWKDEQIAPMKRVVDAIKSQGSVAGLQIAHAGRKASMGSPFAGYRLVPESEEGWANDIWGPSELPFDEKHGKPHELTKEQIKDLVQKFVDTAVRADKAGVEVLEIHSAHGYLLHNFLSGNSNKRTDEYGGSLENRMRFPLEVARAVRAAWPADKPLWLRFSSTDFKDIDHFAHDKDGWDIYQAIEYAKELKKIGVDVIDCSSGANLSGVKYPTAPHFQVPFAEAVKREADIPTGAVGLITDPREAEKVLQENKADYILLAREFLRDANWTIRAAQELGVRVKWAGQYEHADREHWVGKNGALVDSLLPDPTNV</sequence>
<dbReference type="SUPFAM" id="SSF51395">
    <property type="entry name" value="FMN-linked oxidoreductases"/>
    <property type="match status" value="1"/>
</dbReference>
<dbReference type="Pfam" id="PF00724">
    <property type="entry name" value="Oxidored_FMN"/>
    <property type="match status" value="1"/>
</dbReference>
<dbReference type="CDD" id="cd02932">
    <property type="entry name" value="OYE_YqiM_FMN"/>
    <property type="match status" value="1"/>
</dbReference>
<evidence type="ECO:0000259" key="6">
    <source>
        <dbReference type="Pfam" id="PF00724"/>
    </source>
</evidence>
<protein>
    <recommendedName>
        <fullName evidence="6">NADH:flavin oxidoreductase/NADH oxidase N-terminal domain-containing protein</fullName>
    </recommendedName>
</protein>
<dbReference type="AlphaFoldDB" id="A0A077WS68"/>
<keyword evidence="2" id="KW-0285">Flavoprotein</keyword>
<accession>A0A077WS68</accession>
<proteinExistence type="predicted"/>
<dbReference type="Gene3D" id="3.20.20.70">
    <property type="entry name" value="Aldolase class I"/>
    <property type="match status" value="1"/>
</dbReference>
<evidence type="ECO:0000256" key="2">
    <source>
        <dbReference type="ARBA" id="ARBA00022630"/>
    </source>
</evidence>
<evidence type="ECO:0000313" key="7">
    <source>
        <dbReference type="EMBL" id="CDS10205.1"/>
    </source>
</evidence>
<dbReference type="GO" id="GO:0050661">
    <property type="term" value="F:NADP binding"/>
    <property type="evidence" value="ECO:0007669"/>
    <property type="project" value="InterPro"/>
</dbReference>
<keyword evidence="5" id="KW-0560">Oxidoreductase</keyword>
<dbReference type="InterPro" id="IPR001155">
    <property type="entry name" value="OxRdtase_FMN_N"/>
</dbReference>
<gene>
    <name evidence="7" type="ORF">LRAMOSA02881</name>
</gene>
<evidence type="ECO:0000256" key="3">
    <source>
        <dbReference type="ARBA" id="ARBA00022643"/>
    </source>
</evidence>
<dbReference type="EMBL" id="LK023335">
    <property type="protein sequence ID" value="CDS10205.1"/>
    <property type="molecule type" value="Genomic_DNA"/>
</dbReference>
<keyword evidence="4" id="KW-0521">NADP</keyword>
<evidence type="ECO:0000256" key="1">
    <source>
        <dbReference type="ARBA" id="ARBA00001917"/>
    </source>
</evidence>
<keyword evidence="3" id="KW-0288">FMN</keyword>
<dbReference type="PANTHER" id="PTHR43303:SF4">
    <property type="entry name" value="NADPH DEHYDROGENASE C23G7.10C-RELATED"/>
    <property type="match status" value="1"/>
</dbReference>
<reference evidence="7" key="1">
    <citation type="journal article" date="2014" name="Genome Announc.">
        <title>De novo whole-genome sequence and genome annotation of Lichtheimia ramosa.</title>
        <authorList>
            <person name="Linde J."/>
            <person name="Schwartze V."/>
            <person name="Binder U."/>
            <person name="Lass-Florl C."/>
            <person name="Voigt K."/>
            <person name="Horn F."/>
        </authorList>
    </citation>
    <scope>NUCLEOTIDE SEQUENCE</scope>
    <source>
        <strain evidence="7">JMRC FSU:6197</strain>
    </source>
</reference>
<evidence type="ECO:0000256" key="4">
    <source>
        <dbReference type="ARBA" id="ARBA00022857"/>
    </source>
</evidence>
<dbReference type="InterPro" id="IPR013785">
    <property type="entry name" value="Aldolase_TIM"/>
</dbReference>
<dbReference type="GO" id="GO:0003959">
    <property type="term" value="F:NADPH dehydrogenase activity"/>
    <property type="evidence" value="ECO:0007669"/>
    <property type="project" value="InterPro"/>
</dbReference>
<feature type="domain" description="NADH:flavin oxidoreductase/NADH oxidase N-terminal" evidence="6">
    <location>
        <begin position="39"/>
        <end position="384"/>
    </location>
</feature>
<dbReference type="InterPro" id="IPR044152">
    <property type="entry name" value="YqjM-like"/>
</dbReference>
<dbReference type="PANTHER" id="PTHR43303">
    <property type="entry name" value="NADPH DEHYDROGENASE C23G7.10C-RELATED"/>
    <property type="match status" value="1"/>
</dbReference>
<comment type="cofactor">
    <cofactor evidence="1">
        <name>FMN</name>
        <dbReference type="ChEBI" id="CHEBI:58210"/>
    </cofactor>
</comment>
<organism evidence="7">
    <name type="scientific">Lichtheimia ramosa</name>
    <dbReference type="NCBI Taxonomy" id="688394"/>
    <lineage>
        <taxon>Eukaryota</taxon>
        <taxon>Fungi</taxon>
        <taxon>Fungi incertae sedis</taxon>
        <taxon>Mucoromycota</taxon>
        <taxon>Mucoromycotina</taxon>
        <taxon>Mucoromycetes</taxon>
        <taxon>Mucorales</taxon>
        <taxon>Lichtheimiaceae</taxon>
        <taxon>Lichtheimia</taxon>
    </lineage>
</organism>
<dbReference type="GO" id="GO:0010181">
    <property type="term" value="F:FMN binding"/>
    <property type="evidence" value="ECO:0007669"/>
    <property type="project" value="InterPro"/>
</dbReference>
<dbReference type="OrthoDB" id="72788at2759"/>
<evidence type="ECO:0000256" key="5">
    <source>
        <dbReference type="ARBA" id="ARBA00023002"/>
    </source>
</evidence>
<name>A0A077WS68_9FUNG</name>